<feature type="transmembrane region" description="Helical" evidence="5">
    <location>
        <begin position="56"/>
        <end position="88"/>
    </location>
</feature>
<keyword evidence="8" id="KW-1185">Reference proteome</keyword>
<dbReference type="PANTHER" id="PTHR11814">
    <property type="entry name" value="SULFATE TRANSPORTER"/>
    <property type="match status" value="1"/>
</dbReference>
<dbReference type="InterPro" id="IPR011547">
    <property type="entry name" value="SLC26A/SulP_dom"/>
</dbReference>
<dbReference type="PROSITE" id="PS50801">
    <property type="entry name" value="STAS"/>
    <property type="match status" value="1"/>
</dbReference>
<feature type="domain" description="STAS" evidence="6">
    <location>
        <begin position="449"/>
        <end position="548"/>
    </location>
</feature>
<dbReference type="InterPro" id="IPR036513">
    <property type="entry name" value="STAS_dom_sf"/>
</dbReference>
<evidence type="ECO:0000313" key="8">
    <source>
        <dbReference type="Proteomes" id="UP001158045"/>
    </source>
</evidence>
<feature type="transmembrane region" description="Helical" evidence="5">
    <location>
        <begin position="328"/>
        <end position="358"/>
    </location>
</feature>
<evidence type="ECO:0000256" key="2">
    <source>
        <dbReference type="ARBA" id="ARBA00022692"/>
    </source>
</evidence>
<evidence type="ECO:0000256" key="5">
    <source>
        <dbReference type="SAM" id="Phobius"/>
    </source>
</evidence>
<comment type="subcellular location">
    <subcellularLocation>
        <location evidence="1">Membrane</location>
        <topology evidence="1">Multi-pass membrane protein</topology>
    </subcellularLocation>
</comment>
<dbReference type="Pfam" id="PF00916">
    <property type="entry name" value="Sulfate_transp"/>
    <property type="match status" value="1"/>
</dbReference>
<evidence type="ECO:0000259" key="6">
    <source>
        <dbReference type="PROSITE" id="PS50801"/>
    </source>
</evidence>
<evidence type="ECO:0000256" key="1">
    <source>
        <dbReference type="ARBA" id="ARBA00004141"/>
    </source>
</evidence>
<dbReference type="NCBIfam" id="TIGR00815">
    <property type="entry name" value="sulP"/>
    <property type="match status" value="1"/>
</dbReference>
<dbReference type="RefSeq" id="WP_281093811.1">
    <property type="nucleotide sequence ID" value="NZ_JARYZI010000004.1"/>
</dbReference>
<dbReference type="CDD" id="cd07042">
    <property type="entry name" value="STAS_SulP_like_sulfate_transporter"/>
    <property type="match status" value="1"/>
</dbReference>
<keyword evidence="2 5" id="KW-0812">Transmembrane</keyword>
<dbReference type="InterPro" id="IPR001902">
    <property type="entry name" value="SLC26A/SulP_fam"/>
</dbReference>
<feature type="transmembrane region" description="Helical" evidence="5">
    <location>
        <begin position="95"/>
        <end position="115"/>
    </location>
</feature>
<keyword evidence="3 5" id="KW-1133">Transmembrane helix</keyword>
<dbReference type="Proteomes" id="UP001158045">
    <property type="component" value="Unassembled WGS sequence"/>
</dbReference>
<dbReference type="Pfam" id="PF01740">
    <property type="entry name" value="STAS"/>
    <property type="match status" value="1"/>
</dbReference>
<feature type="transmembrane region" description="Helical" evidence="5">
    <location>
        <begin position="172"/>
        <end position="190"/>
    </location>
</feature>
<organism evidence="7 8">
    <name type="scientific">Fusibacter bizertensis</name>
    <dbReference type="NCBI Taxonomy" id="1488331"/>
    <lineage>
        <taxon>Bacteria</taxon>
        <taxon>Bacillati</taxon>
        <taxon>Bacillota</taxon>
        <taxon>Clostridia</taxon>
        <taxon>Eubacteriales</taxon>
        <taxon>Eubacteriales Family XII. Incertae Sedis</taxon>
        <taxon>Fusibacter</taxon>
    </lineage>
</organism>
<evidence type="ECO:0000313" key="7">
    <source>
        <dbReference type="EMBL" id="MDH8677981.1"/>
    </source>
</evidence>
<comment type="caution">
    <text evidence="7">The sequence shown here is derived from an EMBL/GenBank/DDBJ whole genome shotgun (WGS) entry which is preliminary data.</text>
</comment>
<accession>A0ABT6NC64</accession>
<dbReference type="EMBL" id="JARYZI010000004">
    <property type="protein sequence ID" value="MDH8677981.1"/>
    <property type="molecule type" value="Genomic_DNA"/>
</dbReference>
<evidence type="ECO:0000256" key="4">
    <source>
        <dbReference type="ARBA" id="ARBA00023136"/>
    </source>
</evidence>
<feature type="transmembrane region" description="Helical" evidence="5">
    <location>
        <begin position="20"/>
        <end position="44"/>
    </location>
</feature>
<name>A0ABT6NC64_9FIRM</name>
<feature type="transmembrane region" description="Helical" evidence="5">
    <location>
        <begin position="202"/>
        <end position="225"/>
    </location>
</feature>
<feature type="transmembrane region" description="Helical" evidence="5">
    <location>
        <begin position="378"/>
        <end position="407"/>
    </location>
</feature>
<protein>
    <submittedName>
        <fullName evidence="7">Sulfate permease</fullName>
    </submittedName>
</protein>
<sequence>MNQFRPKFFTTIKNYTKQQFLSDFTAGIIVAIIALPLSIALAIASGVSPEKGLHTAIIAGFLISFLGGSRVQIGGPTGAFMVIVYGIVVKYGVDGLIMATMMGGAMMILMGLFRLGSVIKYIPHPITTGFTSGIAVTIFSSQVKDFLGLRIESVPAEFIGKWEAYMSAINTTHLYTLLIGIIALLIIVFWPKDKIKIPGSLVALIVTTLIVQISGIDVMTIGSKFGELSSALPMPHIPAFSLEKVKVLIGPAFTIALLGSIESLLSAVVADGMIGGRHRSNTELIAQGIANMTSGLFGGIPATGAIARTVANIKNGGRTPVAGMVHALALLLIMLVFMPLAKLIPLSALAAILIVVAYNMSEWREFIGLLKSPKSDVLVLLMTFFITVLVDLVAAIEIGMVLAALLFMKRMADVTEITELTRDNAEEDDSFTPSFDRSLLQRLPARIQVYEVNGPFFFGAADKFLEVINEVDGKTQTLILRLRNVPAMDATAVHALKRFISTCKKHKIKIVFSGLKNQPREVLAKAGIIELIGEEHIFENFEDALLFAESIHSHQIIAQ</sequence>
<keyword evidence="4 5" id="KW-0472">Membrane</keyword>
<dbReference type="SUPFAM" id="SSF52091">
    <property type="entry name" value="SpoIIaa-like"/>
    <property type="match status" value="1"/>
</dbReference>
<reference evidence="7 8" key="1">
    <citation type="submission" date="2023-04" db="EMBL/GenBank/DDBJ databases">
        <title>Fusibacter bizertensis strain WBS, isolated from littoral bottom sediments of the Arctic seas - biochemical and genomic analysis.</title>
        <authorList>
            <person name="Brioukhanov A.L."/>
        </authorList>
    </citation>
    <scope>NUCLEOTIDE SEQUENCE [LARGE SCALE GENOMIC DNA]</scope>
    <source>
        <strain evidence="7 8">WBS</strain>
    </source>
</reference>
<proteinExistence type="predicted"/>
<gene>
    <name evidence="7" type="primary">sulP</name>
    <name evidence="7" type="ORF">QE109_07465</name>
</gene>
<evidence type="ECO:0000256" key="3">
    <source>
        <dbReference type="ARBA" id="ARBA00022989"/>
    </source>
</evidence>
<dbReference type="Gene3D" id="3.30.750.24">
    <property type="entry name" value="STAS domain"/>
    <property type="match status" value="1"/>
</dbReference>
<feature type="transmembrane region" description="Helical" evidence="5">
    <location>
        <begin position="245"/>
        <end position="270"/>
    </location>
</feature>
<dbReference type="InterPro" id="IPR002645">
    <property type="entry name" value="STAS_dom"/>
</dbReference>